<gene>
    <name evidence="1" type="ORF">DILT_LOCUS5385</name>
</gene>
<sequence>MFRRNKKSEAVYEKSARKFFTHKEITQRIKHLKNLVKTLPTAQIQKFFSDYHSQIFYTFYDSFDSEVRSKCKIFYILHQIGSLGHTKDLENHFGSWLICQSLFVHTGSMRVYVSSLSRAIFLVGLIRDLLHPKNIFQLQIYGLRMFLIWYQILGNSATEECRELFIHLVPAIGEVHDFYKKTKGTIAFANNNFAISYSRTRQDVRITSYTFLLPWRYFSGTNANFDFGQHG</sequence>
<evidence type="ECO:0000313" key="2">
    <source>
        <dbReference type="Proteomes" id="UP000281553"/>
    </source>
</evidence>
<name>A0A3P7KY89_DIBLA</name>
<accession>A0A3P7KY89</accession>
<proteinExistence type="predicted"/>
<dbReference type="Proteomes" id="UP000281553">
    <property type="component" value="Unassembled WGS sequence"/>
</dbReference>
<organism evidence="1 2">
    <name type="scientific">Dibothriocephalus latus</name>
    <name type="common">Fish tapeworm</name>
    <name type="synonym">Diphyllobothrium latum</name>
    <dbReference type="NCBI Taxonomy" id="60516"/>
    <lineage>
        <taxon>Eukaryota</taxon>
        <taxon>Metazoa</taxon>
        <taxon>Spiralia</taxon>
        <taxon>Lophotrochozoa</taxon>
        <taxon>Platyhelminthes</taxon>
        <taxon>Cestoda</taxon>
        <taxon>Eucestoda</taxon>
        <taxon>Diphyllobothriidea</taxon>
        <taxon>Diphyllobothriidae</taxon>
        <taxon>Dibothriocephalus</taxon>
    </lineage>
</organism>
<protein>
    <submittedName>
        <fullName evidence="1">Uncharacterized protein</fullName>
    </submittedName>
</protein>
<dbReference type="EMBL" id="UYRU01047306">
    <property type="protein sequence ID" value="VDN09554.1"/>
    <property type="molecule type" value="Genomic_DNA"/>
</dbReference>
<evidence type="ECO:0000313" key="1">
    <source>
        <dbReference type="EMBL" id="VDN09554.1"/>
    </source>
</evidence>
<dbReference type="OrthoDB" id="19311at2759"/>
<reference evidence="1 2" key="1">
    <citation type="submission" date="2018-11" db="EMBL/GenBank/DDBJ databases">
        <authorList>
            <consortium name="Pathogen Informatics"/>
        </authorList>
    </citation>
    <scope>NUCLEOTIDE SEQUENCE [LARGE SCALE GENOMIC DNA]</scope>
</reference>
<dbReference type="AlphaFoldDB" id="A0A3P7KY89"/>
<keyword evidence="2" id="KW-1185">Reference proteome</keyword>